<dbReference type="PANTHER" id="PTHR30213:SF0">
    <property type="entry name" value="UPF0761 MEMBRANE PROTEIN YIHY"/>
    <property type="match status" value="1"/>
</dbReference>
<proteinExistence type="predicted"/>
<dbReference type="RefSeq" id="WP_211466475.1">
    <property type="nucleotide sequence ID" value="NZ_JAGSXH010000020.1"/>
</dbReference>
<dbReference type="AlphaFoldDB" id="A0A8J7WPD4"/>
<dbReference type="EMBL" id="JAGSXH010000020">
    <property type="protein sequence ID" value="MBS2963109.1"/>
    <property type="molecule type" value="Genomic_DNA"/>
</dbReference>
<feature type="compositionally biased region" description="Polar residues" evidence="6">
    <location>
        <begin position="369"/>
        <end position="378"/>
    </location>
</feature>
<feature type="transmembrane region" description="Helical" evidence="7">
    <location>
        <begin position="271"/>
        <end position="292"/>
    </location>
</feature>
<keyword evidence="5 7" id="KW-0472">Membrane</keyword>
<sequence>MYTDIADEVLRRPRSERSGTVRAEHVHAQSVEARSVEARSVEARSVRAVMAHSAVEDPAAPRQDRERGSLVRTFRLSLRYRITGLAAEAAFWVLLSLPALALGIVGVLGYLHGQLGTARTARLEHVLSTAAGSVLSQRSVRQTVTPALHNMLSSGHADVVSVGFLVALWSGSRALNVAIDTITVASGQSGRRGIVRTRLLAFGLYLPALLLGASMVVLLLVGTELLAGIAPAAAAVLGPLTWPALAAALVVFLSTLYHLALPDRPRWRAGLPGAFVALAMWAAGSALLRVYLHSSQYGATGAAGFGRIAATAAVLLWLYITALAVLIGAVFNAVRAGNSDESADGSGVRGGITDGGWESAGQKAVEPASLSSDNAERL</sequence>
<protein>
    <submittedName>
        <fullName evidence="8">YihY/virulence factor BrkB family protein</fullName>
    </submittedName>
</protein>
<feature type="transmembrane region" description="Helical" evidence="7">
    <location>
        <begin position="199"/>
        <end position="220"/>
    </location>
</feature>
<keyword evidence="4 7" id="KW-1133">Transmembrane helix</keyword>
<feature type="transmembrane region" description="Helical" evidence="7">
    <location>
        <begin position="240"/>
        <end position="259"/>
    </location>
</feature>
<evidence type="ECO:0000256" key="4">
    <source>
        <dbReference type="ARBA" id="ARBA00022989"/>
    </source>
</evidence>
<evidence type="ECO:0000256" key="7">
    <source>
        <dbReference type="SAM" id="Phobius"/>
    </source>
</evidence>
<feature type="transmembrane region" description="Helical" evidence="7">
    <location>
        <begin position="89"/>
        <end position="111"/>
    </location>
</feature>
<dbReference type="PANTHER" id="PTHR30213">
    <property type="entry name" value="INNER MEMBRANE PROTEIN YHJD"/>
    <property type="match status" value="1"/>
</dbReference>
<gene>
    <name evidence="8" type="ORF">KGA66_08640</name>
</gene>
<comment type="subcellular location">
    <subcellularLocation>
        <location evidence="1">Cell membrane</location>
        <topology evidence="1">Multi-pass membrane protein</topology>
    </subcellularLocation>
</comment>
<dbReference type="GO" id="GO:0005886">
    <property type="term" value="C:plasma membrane"/>
    <property type="evidence" value="ECO:0007669"/>
    <property type="project" value="UniProtKB-SubCell"/>
</dbReference>
<feature type="transmembrane region" description="Helical" evidence="7">
    <location>
        <begin position="312"/>
        <end position="334"/>
    </location>
</feature>
<organism evidence="8 9">
    <name type="scientific">Actinocrinis puniceicyclus</name>
    <dbReference type="NCBI Taxonomy" id="977794"/>
    <lineage>
        <taxon>Bacteria</taxon>
        <taxon>Bacillati</taxon>
        <taxon>Actinomycetota</taxon>
        <taxon>Actinomycetes</taxon>
        <taxon>Catenulisporales</taxon>
        <taxon>Actinospicaceae</taxon>
        <taxon>Actinocrinis</taxon>
    </lineage>
</organism>
<feature type="compositionally biased region" description="Basic and acidic residues" evidence="6">
    <location>
        <begin position="8"/>
        <end position="26"/>
    </location>
</feature>
<comment type="caution">
    <text evidence="8">The sequence shown here is derived from an EMBL/GenBank/DDBJ whole genome shotgun (WGS) entry which is preliminary data.</text>
</comment>
<evidence type="ECO:0000256" key="1">
    <source>
        <dbReference type="ARBA" id="ARBA00004651"/>
    </source>
</evidence>
<evidence type="ECO:0000313" key="8">
    <source>
        <dbReference type="EMBL" id="MBS2963109.1"/>
    </source>
</evidence>
<evidence type="ECO:0000256" key="2">
    <source>
        <dbReference type="ARBA" id="ARBA00022475"/>
    </source>
</evidence>
<dbReference type="InterPro" id="IPR017039">
    <property type="entry name" value="Virul_fac_BrkB"/>
</dbReference>
<dbReference type="Pfam" id="PF03631">
    <property type="entry name" value="Virul_fac_BrkB"/>
    <property type="match status" value="1"/>
</dbReference>
<keyword evidence="2" id="KW-1003">Cell membrane</keyword>
<dbReference type="Proteomes" id="UP000677913">
    <property type="component" value="Unassembled WGS sequence"/>
</dbReference>
<feature type="region of interest" description="Disordered" evidence="6">
    <location>
        <begin position="338"/>
        <end position="378"/>
    </location>
</feature>
<name>A0A8J7WPD4_9ACTN</name>
<reference evidence="8" key="1">
    <citation type="submission" date="2021-04" db="EMBL/GenBank/DDBJ databases">
        <title>Genome based classification of Actinospica acidithermotolerans sp. nov., an actinobacterium isolated from an Indonesian hot spring.</title>
        <authorList>
            <person name="Kusuma A.B."/>
            <person name="Putra K.E."/>
            <person name="Nafisah S."/>
            <person name="Loh J."/>
            <person name="Nouioui I."/>
            <person name="Goodfellow M."/>
        </authorList>
    </citation>
    <scope>NUCLEOTIDE SEQUENCE</scope>
    <source>
        <strain evidence="8">DSM 45618</strain>
    </source>
</reference>
<keyword evidence="9" id="KW-1185">Reference proteome</keyword>
<feature type="region of interest" description="Disordered" evidence="6">
    <location>
        <begin position="1"/>
        <end position="26"/>
    </location>
</feature>
<evidence type="ECO:0000256" key="6">
    <source>
        <dbReference type="SAM" id="MobiDB-lite"/>
    </source>
</evidence>
<evidence type="ECO:0000256" key="3">
    <source>
        <dbReference type="ARBA" id="ARBA00022692"/>
    </source>
</evidence>
<evidence type="ECO:0000256" key="5">
    <source>
        <dbReference type="ARBA" id="ARBA00023136"/>
    </source>
</evidence>
<keyword evidence="3 7" id="KW-0812">Transmembrane</keyword>
<accession>A0A8J7WPD4</accession>
<evidence type="ECO:0000313" key="9">
    <source>
        <dbReference type="Proteomes" id="UP000677913"/>
    </source>
</evidence>